<dbReference type="EMBL" id="AP025318">
    <property type="protein sequence ID" value="BDD12401.1"/>
    <property type="molecule type" value="Genomic_DNA"/>
</dbReference>
<dbReference type="Proteomes" id="UP001348817">
    <property type="component" value="Plasmid pFA4"/>
</dbReference>
<feature type="transmembrane region" description="Helical" evidence="1">
    <location>
        <begin position="460"/>
        <end position="480"/>
    </location>
</feature>
<reference evidence="2 3" key="1">
    <citation type="submission" date="2021-12" db="EMBL/GenBank/DDBJ databases">
        <title>Genome sequencing of bacteria with rrn-lacking chromosome and rrn-plasmid.</title>
        <authorList>
            <person name="Anda M."/>
            <person name="Iwasaki W."/>
        </authorList>
    </citation>
    <scope>NUCLEOTIDE SEQUENCE [LARGE SCALE GENOMIC DNA]</scope>
    <source>
        <strain evidence="2 3">DSM 100852</strain>
        <plasmid evidence="2 3">pFA4</plasmid>
    </source>
</reference>
<dbReference type="Gene3D" id="3.30.70.1320">
    <property type="entry name" value="Multidrug efflux transporter AcrB pore domain like"/>
    <property type="match status" value="1"/>
</dbReference>
<evidence type="ECO:0000313" key="2">
    <source>
        <dbReference type="EMBL" id="BDD12401.1"/>
    </source>
</evidence>
<feature type="transmembrane region" description="Helical" evidence="1">
    <location>
        <begin position="882"/>
        <end position="900"/>
    </location>
</feature>
<feature type="transmembrane region" description="Helical" evidence="1">
    <location>
        <begin position="389"/>
        <end position="413"/>
    </location>
</feature>
<dbReference type="GO" id="GO:0042910">
    <property type="term" value="F:xenobiotic transmembrane transporter activity"/>
    <property type="evidence" value="ECO:0007669"/>
    <property type="project" value="TreeGrafter"/>
</dbReference>
<feature type="transmembrane region" description="Helical" evidence="1">
    <location>
        <begin position="906"/>
        <end position="926"/>
    </location>
</feature>
<proteinExistence type="predicted"/>
<feature type="transmembrane region" description="Helical" evidence="1">
    <location>
        <begin position="856"/>
        <end position="875"/>
    </location>
</feature>
<dbReference type="GO" id="GO:0005886">
    <property type="term" value="C:plasma membrane"/>
    <property type="evidence" value="ECO:0007669"/>
    <property type="project" value="TreeGrafter"/>
</dbReference>
<keyword evidence="1" id="KW-1133">Transmembrane helix</keyword>
<keyword evidence="1" id="KW-0472">Membrane</keyword>
<feature type="transmembrane region" description="Helical" evidence="1">
    <location>
        <begin position="985"/>
        <end position="1010"/>
    </location>
</feature>
<dbReference type="PANTHER" id="PTHR32063:SF18">
    <property type="entry name" value="CATION EFFLUX SYSTEM PROTEIN"/>
    <property type="match status" value="1"/>
</dbReference>
<dbReference type="AlphaFoldDB" id="A0AAU9DH09"/>
<dbReference type="Pfam" id="PF00873">
    <property type="entry name" value="ACR_tran"/>
    <property type="match status" value="1"/>
</dbReference>
<dbReference type="Gene3D" id="3.30.2090.10">
    <property type="entry name" value="Multidrug efflux transporter AcrB TolC docking domain, DN and DC subdomains"/>
    <property type="match status" value="2"/>
</dbReference>
<feature type="transmembrane region" description="Helical" evidence="1">
    <location>
        <begin position="361"/>
        <end position="383"/>
    </location>
</feature>
<organism evidence="2 3">
    <name type="scientific">Fulvitalea axinellae</name>
    <dbReference type="NCBI Taxonomy" id="1182444"/>
    <lineage>
        <taxon>Bacteria</taxon>
        <taxon>Pseudomonadati</taxon>
        <taxon>Bacteroidota</taxon>
        <taxon>Cytophagia</taxon>
        <taxon>Cytophagales</taxon>
        <taxon>Persicobacteraceae</taxon>
        <taxon>Fulvitalea</taxon>
    </lineage>
</organism>
<evidence type="ECO:0000313" key="3">
    <source>
        <dbReference type="Proteomes" id="UP001348817"/>
    </source>
</evidence>
<dbReference type="Gene3D" id="3.30.70.1430">
    <property type="entry name" value="Multidrug efflux transporter AcrB pore domain"/>
    <property type="match status" value="2"/>
</dbReference>
<feature type="transmembrane region" description="Helical" evidence="1">
    <location>
        <begin position="947"/>
        <end position="973"/>
    </location>
</feature>
<feature type="transmembrane region" description="Helical" evidence="1">
    <location>
        <begin position="12"/>
        <end position="29"/>
    </location>
</feature>
<geneLocation type="plasmid" evidence="2 3">
    <name>pFA4</name>
</geneLocation>
<evidence type="ECO:0000256" key="1">
    <source>
        <dbReference type="SAM" id="Phobius"/>
    </source>
</evidence>
<dbReference type="PRINTS" id="PR00702">
    <property type="entry name" value="ACRIFLAVINRP"/>
</dbReference>
<feature type="transmembrane region" description="Helical" evidence="1">
    <location>
        <begin position="336"/>
        <end position="354"/>
    </location>
</feature>
<dbReference type="InterPro" id="IPR027463">
    <property type="entry name" value="AcrB_DN_DC_subdom"/>
</dbReference>
<dbReference type="PANTHER" id="PTHR32063">
    <property type="match status" value="1"/>
</dbReference>
<sequence>MNIAKYALSNKVVIHFFLVVTVLGGIWSFPKLGKLEDAPFIIKTAVITAVYPGATQYEVEELVTDLLESSIQNTRGLDYLKSESRPGRSTVWVNIKLDTPPEIMPQIWDELRRKVNDAEKQLPEGAYVVQINDDFGDVYGIYYSLTADSGFKYSELKHYAKFIRRELVTIPEAAKVALYGVQEEVINVEISQEKLASSGIHPQQIFATLRGQNKLVYTGNLETPNEEIRVTSDGTFKSIAEIENLVIEGQSEGLFKLGDIATLTRAYRYPALTEFRTNGLPAIGIGISTAEGQNTIVLGEKIRQKLEYIEEQLPVGIEIQGLYHQDKVSVDANRDFMINLVLSVGIVVAIILLAMGARAGVLIGSSLVFSILGTLLLMYFTGIQLHRTSLAAIIIAMGMLVDNAIVVADNAIIGIAKGQKKKDALINGAYTPQWGLFGATIIAVLSFMPLYLAPHSTAEIIAPLFIVLAYSLGLSWLFALTQTPLYGEFILEGPKEGSEVEDPYSKPFYVKFKRFVEGCIARKWFTMGIVVVVLVLSVFGYQSIKRSFFPNIDKAYFKVDYWLPEGYNINRTASDMKQIEDFLRTKPELRNVSISIGSSPLRYYLASTSFSLRSNFANILVETVDGESAVKLLDELEKYINENIPDATPIMFRFKVSPHPDAIIEPTIVGPDPAILRQYGDSIKAIFRAEPKVRNIRTGWGNKSMTWGPIYSQTKGQGAGVSRDLMANYLKMITTGIGVGYFREEDENIPLLLKDKDWKNFDYGNTGGLQVYNPEGKSVSLEQVIDGYDIHWENKVIRRYNRARALAIQCDPVPGVENPEIEAVVMPKINALALPDGYSIFWDGIFEDQQLSQEAIMENLPLALILMFAILIVLFNSIKKSFIIFLMLPLIIIGVVLGFLLTGLSFGFFAVLGLLGLLGMVIKNAIVLLEQADNEMKENGKSRYEAIVLAAQSRSLPVIMASGTTILGMFPLLPDPMFGSMAATIMGGLFVATLLTLIVLPVLYSIIYGLKK</sequence>
<gene>
    <name evidence="2" type="ORF">FUAX_48330</name>
</gene>
<keyword evidence="2" id="KW-0614">Plasmid</keyword>
<dbReference type="InterPro" id="IPR001036">
    <property type="entry name" value="Acrflvin-R"/>
</dbReference>
<name>A0AAU9DH09_9BACT</name>
<feature type="transmembrane region" description="Helical" evidence="1">
    <location>
        <begin position="524"/>
        <end position="544"/>
    </location>
</feature>
<accession>A0AAU9DH09</accession>
<dbReference type="SUPFAM" id="SSF82866">
    <property type="entry name" value="Multidrug efflux transporter AcrB transmembrane domain"/>
    <property type="match status" value="2"/>
</dbReference>
<protein>
    <submittedName>
        <fullName evidence="2">Multidrug transporter AcrB</fullName>
    </submittedName>
</protein>
<dbReference type="Gene3D" id="1.20.1640.10">
    <property type="entry name" value="Multidrug efflux transporter AcrB transmembrane domain"/>
    <property type="match status" value="2"/>
</dbReference>
<dbReference type="RefSeq" id="WP_338395540.1">
    <property type="nucleotide sequence ID" value="NZ_AP025318.1"/>
</dbReference>
<dbReference type="SUPFAM" id="SSF82714">
    <property type="entry name" value="Multidrug efflux transporter AcrB TolC docking domain, DN and DC subdomains"/>
    <property type="match status" value="1"/>
</dbReference>
<dbReference type="KEGG" id="fax:FUAX_48330"/>
<dbReference type="SUPFAM" id="SSF82693">
    <property type="entry name" value="Multidrug efflux transporter AcrB pore domain, PN1, PN2, PC1 and PC2 subdomains"/>
    <property type="match status" value="3"/>
</dbReference>
<dbReference type="Gene3D" id="3.30.70.1440">
    <property type="entry name" value="Multidrug efflux transporter AcrB pore domain"/>
    <property type="match status" value="1"/>
</dbReference>
<keyword evidence="1" id="KW-0812">Transmembrane</keyword>
<feature type="transmembrane region" description="Helical" evidence="1">
    <location>
        <begin position="434"/>
        <end position="454"/>
    </location>
</feature>
<keyword evidence="3" id="KW-1185">Reference proteome</keyword>